<sequence>MIMWKKVCLLFALLLAGFALSVPHWLTPVSVAQWTNRFLAPNFKITLSSSWHWRASGMELPHLSVYSEVAQCHLAEADNLKLHWWNLHRLSAENLSLDYACLEKLPSDDESKTVVNLTALWGWLPEGELDIESFQLRNAEALSVPAVQPLLINPLQLTLKFLSNKATLAAQVKQQSAVIFRLDSELQPLSDGTYLLSGNAAYQPESGQSYLLEFNTSLNQNLLTPPTMGEFTGHWNVPDFSVPEGELKAQWKAQEGIISATNLTANKPLLDVPVHFSAERLEIKKGLAYWDFDGDQPLKAFVDLTLNMPKEGWFPMTSDVDILLQSFGKLGKGEMVISGKKGEIRPDRIYVPLKGRGDLRYGNTVAYTNLTFNAGGNFEDPLIHFHPGSIFKMDNEFDETKLHVRLPLNDILVGRFGLEGRLQALLQGSTPQFDNIDLKLDGQAREFIAGLKTIFSIRDKRQKLRRIENIVLNRWDWNVQGGAVWKALKTPLQVKGVGFWEGDHIELNMLHANSGKVNTAGVKIPKIELELKDRLRWDYTENHLRGLMQARAEWVEFDYGGRFIRPVFGVGVDGKSISDFNLAGALKAGALGPLDVRAHYGDKKMVGNIAWNEQSARVFQPLFPNAWEWRIHQGTIKGATDFIIDENGVLMNGDLNVRNGEISLPDGEINGIQIRFPFRYHNYQLSANNKPIQVSMRSVRLGALLIDNAKMAVQGYYPYSRAKPFKLRNISLQAFDGTAEIPSLNFPQTQISEVKLHGIDMDKVLGMANYHHLTLKGRINATLPFWLYDHACVICNGTIEQAETLHLKLGNELVAGLKSGGWTESILVDVVREMNLESVNASVNLTPDGVMNLKSQITGYNPQKKNRNPITLNYNHQENMYELWQMIDYGSQFEQNLEYQLNQ</sequence>
<dbReference type="RefSeq" id="WP_317476533.1">
    <property type="nucleotide sequence ID" value="NZ_JARQTW010000002.1"/>
</dbReference>
<evidence type="ECO:0000313" key="3">
    <source>
        <dbReference type="Proteomes" id="UP001214976"/>
    </source>
</evidence>
<gene>
    <name evidence="2" type="ORF">P7M15_01680</name>
</gene>
<protein>
    <submittedName>
        <fullName evidence="2">YdbH family protein</fullName>
    </submittedName>
</protein>
<dbReference type="InterPro" id="IPR021730">
    <property type="entry name" value="YdbH"/>
</dbReference>
<evidence type="ECO:0000256" key="1">
    <source>
        <dbReference type="SAM" id="SignalP"/>
    </source>
</evidence>
<organism evidence="2 3">
    <name type="scientific">Exercitatus varius</name>
    <dbReference type="NCBI Taxonomy" id="67857"/>
    <lineage>
        <taxon>Bacteria</taxon>
        <taxon>Pseudomonadati</taxon>
        <taxon>Pseudomonadota</taxon>
        <taxon>Gammaproteobacteria</taxon>
        <taxon>Pasteurellales</taxon>
        <taxon>Pasteurellaceae</taxon>
        <taxon>Exercitatus</taxon>
    </lineage>
</organism>
<comment type="caution">
    <text evidence="2">The sequence shown here is derived from an EMBL/GenBank/DDBJ whole genome shotgun (WGS) entry which is preliminary data.</text>
</comment>
<evidence type="ECO:0000313" key="2">
    <source>
        <dbReference type="EMBL" id="MDG2949238.1"/>
    </source>
</evidence>
<dbReference type="NCBIfam" id="NF007971">
    <property type="entry name" value="PRK10695.1"/>
    <property type="match status" value="1"/>
</dbReference>
<reference evidence="2" key="1">
    <citation type="submission" date="2023-03" db="EMBL/GenBank/DDBJ databases">
        <title>Classification of Bisgaard taxon 6 and taxon 10 as Exercitatus varius gen. nov., spec. nov.</title>
        <authorList>
            <person name="Christensen H."/>
        </authorList>
    </citation>
    <scope>NUCLEOTIDE SEQUENCE</scope>
    <source>
        <strain evidence="2">86116</strain>
    </source>
</reference>
<accession>A0AAW6Q6Y1</accession>
<dbReference type="Proteomes" id="UP001214976">
    <property type="component" value="Unassembled WGS sequence"/>
</dbReference>
<keyword evidence="1" id="KW-0732">Signal</keyword>
<proteinExistence type="predicted"/>
<dbReference type="AlphaFoldDB" id="A0AAW6Q6Y1"/>
<dbReference type="Pfam" id="PF11739">
    <property type="entry name" value="YdbH-like"/>
    <property type="match status" value="1"/>
</dbReference>
<feature type="signal peptide" evidence="1">
    <location>
        <begin position="1"/>
        <end position="21"/>
    </location>
</feature>
<dbReference type="EMBL" id="JARQTW010000002">
    <property type="protein sequence ID" value="MDG2949238.1"/>
    <property type="molecule type" value="Genomic_DNA"/>
</dbReference>
<feature type="chain" id="PRO_5043857386" evidence="1">
    <location>
        <begin position="22"/>
        <end position="903"/>
    </location>
</feature>
<name>A0AAW6Q6Y1_9PAST</name>